<dbReference type="Proteomes" id="UP000186039">
    <property type="component" value="Unassembled WGS sequence"/>
</dbReference>
<dbReference type="RefSeq" id="WP_075706153.1">
    <property type="nucleotide sequence ID" value="NZ_AP019655.1"/>
</dbReference>
<protein>
    <submittedName>
        <fullName evidence="2">Uncharacterized protein</fullName>
    </submittedName>
</protein>
<reference evidence="3 4" key="1">
    <citation type="submission" date="2016-09" db="EMBL/GenBank/DDBJ databases">
        <title>Genomic Taxonomy of the Vibrionaceae.</title>
        <authorList>
            <person name="Gonzalez-Castillo A."/>
            <person name="Gomez-Gil B."/>
            <person name="Enciso-Ibarra K."/>
        </authorList>
    </citation>
    <scope>NUCLEOTIDE SEQUENCE [LARGE SCALE GENOMIC DNA]</scope>
    <source>
        <strain evidence="1 3">CAIM 1902</strain>
        <strain evidence="2 4">CAIM 703</strain>
    </source>
</reference>
<evidence type="ECO:0000313" key="2">
    <source>
        <dbReference type="EMBL" id="OLQ93515.1"/>
    </source>
</evidence>
<evidence type="ECO:0000313" key="3">
    <source>
        <dbReference type="Proteomes" id="UP000186039"/>
    </source>
</evidence>
<dbReference type="EMBL" id="MJMJ01000001">
    <property type="protein sequence ID" value="OLQ93515.1"/>
    <property type="molecule type" value="Genomic_DNA"/>
</dbReference>
<keyword evidence="3" id="KW-1185">Reference proteome</keyword>
<evidence type="ECO:0000313" key="4">
    <source>
        <dbReference type="Proteomes" id="UP000186313"/>
    </source>
</evidence>
<sequence>MRNQQLDVIYQMIDSLSNEDKQQVIGYLGESVQREGLREVITQEELDLIYSTLKQDYSTFTQDRAK</sequence>
<dbReference type="EMBL" id="MJMH01000197">
    <property type="protein sequence ID" value="OLQ87628.1"/>
    <property type="molecule type" value="Genomic_DNA"/>
</dbReference>
<proteinExistence type="predicted"/>
<comment type="caution">
    <text evidence="2">The sequence shown here is derived from an EMBL/GenBank/DDBJ whole genome shotgun (WGS) entry which is preliminary data.</text>
</comment>
<dbReference type="Proteomes" id="UP000186313">
    <property type="component" value="Unassembled WGS sequence"/>
</dbReference>
<name>A0A1Q9HRQ5_9VIBR</name>
<evidence type="ECO:0000313" key="1">
    <source>
        <dbReference type="EMBL" id="OLQ87628.1"/>
    </source>
</evidence>
<dbReference type="AlphaFoldDB" id="A0A1Q9HRQ5"/>
<dbReference type="OrthoDB" id="5905864at2"/>
<gene>
    <name evidence="1" type="ORF">BIY20_13465</name>
    <name evidence="2" type="ORF">BIY22_03210</name>
</gene>
<accession>A0A1Q9HRQ5</accession>
<organism evidence="2 4">
    <name type="scientific">Vibrio panuliri</name>
    <dbReference type="NCBI Taxonomy" id="1381081"/>
    <lineage>
        <taxon>Bacteria</taxon>
        <taxon>Pseudomonadati</taxon>
        <taxon>Pseudomonadota</taxon>
        <taxon>Gammaproteobacteria</taxon>
        <taxon>Vibrionales</taxon>
        <taxon>Vibrionaceae</taxon>
        <taxon>Vibrio</taxon>
    </lineage>
</organism>